<accession>A0ABS2EJA4</accession>
<feature type="domain" description="Radical SAM core" evidence="7">
    <location>
        <begin position="88"/>
        <end position="316"/>
    </location>
</feature>
<dbReference type="PANTHER" id="PTHR43787">
    <property type="entry name" value="FEMO COFACTOR BIOSYNTHESIS PROTEIN NIFB-RELATED"/>
    <property type="match status" value="1"/>
</dbReference>
<comment type="caution">
    <text evidence="8">The sequence shown here is derived from an EMBL/GenBank/DDBJ whole genome shotgun (WGS) entry which is preliminary data.</text>
</comment>
<evidence type="ECO:0000256" key="5">
    <source>
        <dbReference type="ARBA" id="ARBA00023004"/>
    </source>
</evidence>
<sequence length="448" mass="53295">MKEQKMYKFSKYNLVAKNYMDQYYIYNVLSKNCDLVSSKIYNLLVNKKIDKILVNPFLKEKMIEKGYIIDDTINEMEYIEYKYNSIVWDSEVLDLTFIMTHACNFQCIYCYQKEEKKSFSIDAIKKIKRFIERETKNNIKKVYINWFGGEPLLEKETLLDLSDFILKIGKINKFTYLGRITTNGYLLTENLFLNLLNSHIFFYMITIDGIKEYHDKQRPLKNGKGTYDRIMENLQAIKKINRSYSIDIRVNVSRDNYPYIEEFLKKWNLEFEEDRRFHIVLEPVHDWKGERIKTHQEQVISDIKLISALYKEAARQGTNLQDYLKYNSEVQFCAASKKKGYVIMNDASVHKCEMAMSDEVYKEANNIGFIDNSGKIHIDPYKEAKWLTRKQNLDKCYECIAFPFCMGGAKCNYAMKFHQQMECEENIEYLYWMSSLLSTSSKEIISFL</sequence>
<dbReference type="RefSeq" id="WP_204864481.1">
    <property type="nucleotide sequence ID" value="NZ_JACJKH010000025.1"/>
</dbReference>
<dbReference type="Proteomes" id="UP000775686">
    <property type="component" value="Unassembled WGS sequence"/>
</dbReference>
<comment type="cofactor">
    <cofactor evidence="1">
        <name>[4Fe-4S] cluster</name>
        <dbReference type="ChEBI" id="CHEBI:49883"/>
    </cofactor>
</comment>
<keyword evidence="5" id="KW-0408">Iron</keyword>
<keyword evidence="2" id="KW-0004">4Fe-4S</keyword>
<evidence type="ECO:0000256" key="1">
    <source>
        <dbReference type="ARBA" id="ARBA00001966"/>
    </source>
</evidence>
<dbReference type="SUPFAM" id="SSF102114">
    <property type="entry name" value="Radical SAM enzymes"/>
    <property type="match status" value="1"/>
</dbReference>
<evidence type="ECO:0000256" key="4">
    <source>
        <dbReference type="ARBA" id="ARBA00022723"/>
    </source>
</evidence>
<keyword evidence="4" id="KW-0479">Metal-binding</keyword>
<dbReference type="InterPro" id="IPR023867">
    <property type="entry name" value="Sulphatase_maturase_rSAM"/>
</dbReference>
<keyword evidence="6" id="KW-0411">Iron-sulfur</keyword>
<evidence type="ECO:0000259" key="7">
    <source>
        <dbReference type="PROSITE" id="PS51918"/>
    </source>
</evidence>
<gene>
    <name evidence="8" type="ORF">H6A32_12565</name>
</gene>
<keyword evidence="9" id="KW-1185">Reference proteome</keyword>
<dbReference type="SFLD" id="SFLDG01386">
    <property type="entry name" value="main_SPASM_domain-containing"/>
    <property type="match status" value="1"/>
</dbReference>
<dbReference type="CDD" id="cd01335">
    <property type="entry name" value="Radical_SAM"/>
    <property type="match status" value="1"/>
</dbReference>
<organism evidence="8 9">
    <name type="scientific">Drancourtella massiliensis</name>
    <dbReference type="NCBI Taxonomy" id="1632013"/>
    <lineage>
        <taxon>Bacteria</taxon>
        <taxon>Bacillati</taxon>
        <taxon>Bacillota</taxon>
        <taxon>Clostridia</taxon>
        <taxon>Eubacteriales</taxon>
        <taxon>Oscillospiraceae</taxon>
        <taxon>Drancourtella</taxon>
    </lineage>
</organism>
<dbReference type="InterPro" id="IPR007197">
    <property type="entry name" value="rSAM"/>
</dbReference>
<protein>
    <submittedName>
        <fullName evidence="8">Radical SAM protein</fullName>
    </submittedName>
</protein>
<dbReference type="Gene3D" id="3.20.20.70">
    <property type="entry name" value="Aldolase class I"/>
    <property type="match status" value="1"/>
</dbReference>
<reference evidence="8 9" key="1">
    <citation type="journal article" date="2021" name="Sci. Rep.">
        <title>The distribution of antibiotic resistance genes in chicken gut microbiota commensals.</title>
        <authorList>
            <person name="Juricova H."/>
            <person name="Matiasovicova J."/>
            <person name="Kubasova T."/>
            <person name="Cejkova D."/>
            <person name="Rychlik I."/>
        </authorList>
    </citation>
    <scope>NUCLEOTIDE SEQUENCE [LARGE SCALE GENOMIC DNA]</scope>
    <source>
        <strain evidence="8 9">An770</strain>
    </source>
</reference>
<evidence type="ECO:0000313" key="8">
    <source>
        <dbReference type="EMBL" id="MBM6745119.1"/>
    </source>
</evidence>
<dbReference type="SFLD" id="SFLDG01384">
    <property type="entry name" value="thioether_bond_formation_requi"/>
    <property type="match status" value="1"/>
</dbReference>
<dbReference type="PANTHER" id="PTHR43787:SF3">
    <property type="entry name" value="ARYLSULFATASE REGULATORY PROTEIN"/>
    <property type="match status" value="1"/>
</dbReference>
<evidence type="ECO:0000256" key="3">
    <source>
        <dbReference type="ARBA" id="ARBA00022691"/>
    </source>
</evidence>
<dbReference type="InterPro" id="IPR058240">
    <property type="entry name" value="rSAM_sf"/>
</dbReference>
<dbReference type="Pfam" id="PF04055">
    <property type="entry name" value="Radical_SAM"/>
    <property type="match status" value="1"/>
</dbReference>
<name>A0ABS2EJA4_9FIRM</name>
<dbReference type="EMBL" id="JACJKH010000025">
    <property type="protein sequence ID" value="MBM6745119.1"/>
    <property type="molecule type" value="Genomic_DNA"/>
</dbReference>
<evidence type="ECO:0000256" key="2">
    <source>
        <dbReference type="ARBA" id="ARBA00022485"/>
    </source>
</evidence>
<dbReference type="InterPro" id="IPR013785">
    <property type="entry name" value="Aldolase_TIM"/>
</dbReference>
<dbReference type="PROSITE" id="PS51918">
    <property type="entry name" value="RADICAL_SAM"/>
    <property type="match status" value="1"/>
</dbReference>
<evidence type="ECO:0000256" key="6">
    <source>
        <dbReference type="ARBA" id="ARBA00023014"/>
    </source>
</evidence>
<dbReference type="SFLD" id="SFLDS00029">
    <property type="entry name" value="Radical_SAM"/>
    <property type="match status" value="1"/>
</dbReference>
<evidence type="ECO:0000313" key="9">
    <source>
        <dbReference type="Proteomes" id="UP000775686"/>
    </source>
</evidence>
<keyword evidence="3" id="KW-0949">S-adenosyl-L-methionine</keyword>
<proteinExistence type="predicted"/>
<dbReference type="SFLD" id="SFLDG01067">
    <property type="entry name" value="SPASM/twitch_domain_containing"/>
    <property type="match status" value="1"/>
</dbReference>